<dbReference type="Proteomes" id="UP000610746">
    <property type="component" value="Unassembled WGS sequence"/>
</dbReference>
<evidence type="ECO:0000256" key="5">
    <source>
        <dbReference type="ARBA" id="ARBA00023136"/>
    </source>
</evidence>
<protein>
    <submittedName>
        <fullName evidence="7">O-antigen/teichoic acid export membrane protein</fullName>
    </submittedName>
</protein>
<feature type="transmembrane region" description="Helical" evidence="6">
    <location>
        <begin position="86"/>
        <end position="104"/>
    </location>
</feature>
<keyword evidence="2" id="KW-1003">Cell membrane</keyword>
<dbReference type="GO" id="GO:0005886">
    <property type="term" value="C:plasma membrane"/>
    <property type="evidence" value="ECO:0007669"/>
    <property type="project" value="UniProtKB-SubCell"/>
</dbReference>
<evidence type="ECO:0000256" key="2">
    <source>
        <dbReference type="ARBA" id="ARBA00022475"/>
    </source>
</evidence>
<reference evidence="7" key="1">
    <citation type="submission" date="2020-05" db="EMBL/GenBank/DDBJ databases">
        <title>Genomic Encyclopedia of Type Strains, Phase IV (KMG-V): Genome sequencing to study the core and pangenomes of soil and plant-associated prokaryotes.</title>
        <authorList>
            <person name="Whitman W."/>
        </authorList>
    </citation>
    <scope>NUCLEOTIDE SEQUENCE</scope>
    <source>
        <strain evidence="7">16F</strain>
    </source>
</reference>
<feature type="transmembrane region" description="Helical" evidence="6">
    <location>
        <begin position="46"/>
        <end position="65"/>
    </location>
</feature>
<dbReference type="EMBL" id="JABSNO010000004">
    <property type="protein sequence ID" value="NRS91723.1"/>
    <property type="molecule type" value="Genomic_DNA"/>
</dbReference>
<keyword evidence="4 6" id="KW-1133">Transmembrane helix</keyword>
<feature type="transmembrane region" description="Helical" evidence="6">
    <location>
        <begin position="124"/>
        <end position="145"/>
    </location>
</feature>
<evidence type="ECO:0000313" key="8">
    <source>
        <dbReference type="Proteomes" id="UP000610746"/>
    </source>
</evidence>
<dbReference type="PANTHER" id="PTHR30250:SF28">
    <property type="entry name" value="POLYSACCHARIDE BIOSYNTHESIS PROTEIN"/>
    <property type="match status" value="1"/>
</dbReference>
<evidence type="ECO:0000256" key="4">
    <source>
        <dbReference type="ARBA" id="ARBA00022989"/>
    </source>
</evidence>
<organism evidence="7 8">
    <name type="scientific">Frigoriflavimonas asaccharolytica</name>
    <dbReference type="NCBI Taxonomy" id="2735899"/>
    <lineage>
        <taxon>Bacteria</taxon>
        <taxon>Pseudomonadati</taxon>
        <taxon>Bacteroidota</taxon>
        <taxon>Flavobacteriia</taxon>
        <taxon>Flavobacteriales</taxon>
        <taxon>Weeksellaceae</taxon>
        <taxon>Frigoriflavimonas</taxon>
    </lineage>
</organism>
<feature type="transmembrane region" description="Helical" evidence="6">
    <location>
        <begin position="20"/>
        <end position="40"/>
    </location>
</feature>
<feature type="transmembrane region" description="Helical" evidence="6">
    <location>
        <begin position="340"/>
        <end position="360"/>
    </location>
</feature>
<evidence type="ECO:0000256" key="1">
    <source>
        <dbReference type="ARBA" id="ARBA00004651"/>
    </source>
</evidence>
<proteinExistence type="predicted"/>
<dbReference type="RefSeq" id="WP_173778344.1">
    <property type="nucleotide sequence ID" value="NZ_JABSNO010000004.1"/>
</dbReference>
<accession>A0A8J8G5B2</accession>
<comment type="caution">
    <text evidence="7">The sequence shown here is derived from an EMBL/GenBank/DDBJ whole genome shotgun (WGS) entry which is preliminary data.</text>
</comment>
<dbReference type="PANTHER" id="PTHR30250">
    <property type="entry name" value="PST FAMILY PREDICTED COLANIC ACID TRANSPORTER"/>
    <property type="match status" value="1"/>
</dbReference>
<evidence type="ECO:0000256" key="3">
    <source>
        <dbReference type="ARBA" id="ARBA00022692"/>
    </source>
</evidence>
<keyword evidence="5 6" id="KW-0472">Membrane</keyword>
<feature type="transmembrane region" description="Helical" evidence="6">
    <location>
        <begin position="182"/>
        <end position="198"/>
    </location>
</feature>
<dbReference type="Pfam" id="PF13440">
    <property type="entry name" value="Polysacc_synt_3"/>
    <property type="match status" value="1"/>
</dbReference>
<evidence type="ECO:0000313" key="7">
    <source>
        <dbReference type="EMBL" id="NRS91723.1"/>
    </source>
</evidence>
<feature type="transmembrane region" description="Helical" evidence="6">
    <location>
        <begin position="372"/>
        <end position="389"/>
    </location>
</feature>
<keyword evidence="3 6" id="KW-0812">Transmembrane</keyword>
<evidence type="ECO:0000256" key="6">
    <source>
        <dbReference type="SAM" id="Phobius"/>
    </source>
</evidence>
<dbReference type="InterPro" id="IPR050833">
    <property type="entry name" value="Poly_Biosynth_Transport"/>
</dbReference>
<comment type="subcellular location">
    <subcellularLocation>
        <location evidence="1">Cell membrane</location>
        <topology evidence="1">Multi-pass membrane protein</topology>
    </subcellularLocation>
</comment>
<feature type="transmembrane region" description="Helical" evidence="6">
    <location>
        <begin position="395"/>
        <end position="415"/>
    </location>
</feature>
<dbReference type="AlphaFoldDB" id="A0A8J8G5B2"/>
<keyword evidence="8" id="KW-1185">Reference proteome</keyword>
<feature type="transmembrane region" description="Helical" evidence="6">
    <location>
        <begin position="157"/>
        <end position="176"/>
    </location>
</feature>
<feature type="transmembrane region" description="Helical" evidence="6">
    <location>
        <begin position="304"/>
        <end position="328"/>
    </location>
</feature>
<sequence length="421" mass="48591">MSLFNIFERAKTNVFFKNVATLASGTIISQLVVIASSPLLTRLYTVESFGLLSLFTSYVVIFAVISTGRYELAVPLPTKDVDGRKIIQLIFGIGFISAIAYFILIFISKEILQLQTHFELLNHWWIYLAPLYIFFIALYSGLGYWYQRKKNYKKITLVNAFQVIITAVCSIVFGFLKIESGLILSLILGILFSIFYFLKEYVKENQIFSLQQVKEIGREFISFPKYMTVSDLSLTASQQIIPISFEHFFSTTVLGFYSMASRMIRIPNIVITNAIGNVFRNDAIDEIRSKGNCKDLYKSTFKKLILMSFPIYLLVFLLSPMLFSFFFGEEWFTAGVYARILSILLFFEFVASPLNSVFYIREKKKQFARLQFLNAIFGALGLYCGFYFWNSAIVSLMFFTGFSIIFNLIFLYFSFKYSEHV</sequence>
<name>A0A8J8G5B2_9FLAO</name>
<gene>
    <name evidence="7" type="ORF">HNQ03_000790</name>
</gene>